<dbReference type="Proteomes" id="UP001055172">
    <property type="component" value="Unassembled WGS sequence"/>
</dbReference>
<evidence type="ECO:0008006" key="4">
    <source>
        <dbReference type="Google" id="ProtNLM"/>
    </source>
</evidence>
<feature type="region of interest" description="Disordered" evidence="1">
    <location>
        <begin position="213"/>
        <end position="232"/>
    </location>
</feature>
<name>A0AA37GWH7_9PEZI</name>
<comment type="caution">
    <text evidence="2">The sequence shown here is derived from an EMBL/GenBank/DDBJ whole genome shotgun (WGS) entry which is preliminary data.</text>
</comment>
<protein>
    <recommendedName>
        <fullName evidence="4">Fungal N-terminal domain-containing protein</fullName>
    </recommendedName>
</protein>
<reference evidence="2 3" key="1">
    <citation type="submission" date="2021-07" db="EMBL/GenBank/DDBJ databases">
        <title>Genome data of Colletotrichum spaethianum.</title>
        <authorList>
            <person name="Utami Y.D."/>
            <person name="Hiruma K."/>
        </authorList>
    </citation>
    <scope>NUCLEOTIDE SEQUENCE [LARGE SCALE GENOMIC DNA]</scope>
    <source>
        <strain evidence="2 3">MAFF 242679</strain>
    </source>
</reference>
<evidence type="ECO:0000256" key="1">
    <source>
        <dbReference type="SAM" id="MobiDB-lite"/>
    </source>
</evidence>
<sequence length="256" mass="28287">MAPHPHGLSQFWTWGYKDPVVARMDPLSITASVITLLGTVVASAKALEAVRNVHNAPNQIAAALNEVTDLRAVVGMLEHSINSLSDDEKQKHKVIFQSLYDLAHQANGTLQELHAIIKKVFPSQSIAGSEEHVNVLSRRMWLREKSAIERHFFNLQSMRKNLDSALNSLNVARVGARSGGHKDLHTSIENLEESVIKAILEQKAQDRAIELPSYEERSTPGSEISPSSQASNGISVDPVYDWGIEQCENIRPFVAV</sequence>
<accession>A0AA37GWH7</accession>
<keyword evidence="3" id="KW-1185">Reference proteome</keyword>
<feature type="compositionally biased region" description="Polar residues" evidence="1">
    <location>
        <begin position="219"/>
        <end position="232"/>
    </location>
</feature>
<proteinExistence type="predicted"/>
<evidence type="ECO:0000313" key="2">
    <source>
        <dbReference type="EMBL" id="GJC88610.1"/>
    </source>
</evidence>
<gene>
    <name evidence="2" type="ORF">ColLi_11448</name>
</gene>
<dbReference type="EMBL" id="BPPX01000034">
    <property type="protein sequence ID" value="GJC88610.1"/>
    <property type="molecule type" value="Genomic_DNA"/>
</dbReference>
<dbReference type="AlphaFoldDB" id="A0AA37GWH7"/>
<organism evidence="2 3">
    <name type="scientific">Colletotrichum liriopes</name>
    <dbReference type="NCBI Taxonomy" id="708192"/>
    <lineage>
        <taxon>Eukaryota</taxon>
        <taxon>Fungi</taxon>
        <taxon>Dikarya</taxon>
        <taxon>Ascomycota</taxon>
        <taxon>Pezizomycotina</taxon>
        <taxon>Sordariomycetes</taxon>
        <taxon>Hypocreomycetidae</taxon>
        <taxon>Glomerellales</taxon>
        <taxon>Glomerellaceae</taxon>
        <taxon>Colletotrichum</taxon>
        <taxon>Colletotrichum spaethianum species complex</taxon>
    </lineage>
</organism>
<evidence type="ECO:0000313" key="3">
    <source>
        <dbReference type="Proteomes" id="UP001055172"/>
    </source>
</evidence>